<dbReference type="PANTHER" id="PTHR33776:SF4">
    <property type="entry name" value="ENDONUCLEASE_EXONUCLEASE_PHOSPHATASE DOMAIN-CONTAINING PROTEIN"/>
    <property type="match status" value="1"/>
</dbReference>
<dbReference type="Proteomes" id="UP001652625">
    <property type="component" value="Chromosome 05"/>
</dbReference>
<dbReference type="Gene3D" id="3.60.10.10">
    <property type="entry name" value="Endonuclease/exonuclease/phosphatase"/>
    <property type="match status" value="1"/>
</dbReference>
<protein>
    <submittedName>
        <fullName evidence="3">Uncharacterized protein LOC136080094</fullName>
    </submittedName>
</protein>
<organism evidence="2 3">
    <name type="scientific">Hydra vulgaris</name>
    <name type="common">Hydra</name>
    <name type="synonym">Hydra attenuata</name>
    <dbReference type="NCBI Taxonomy" id="6087"/>
    <lineage>
        <taxon>Eukaryota</taxon>
        <taxon>Metazoa</taxon>
        <taxon>Cnidaria</taxon>
        <taxon>Hydrozoa</taxon>
        <taxon>Hydroidolina</taxon>
        <taxon>Anthoathecata</taxon>
        <taxon>Aplanulata</taxon>
        <taxon>Hydridae</taxon>
        <taxon>Hydra</taxon>
    </lineage>
</organism>
<evidence type="ECO:0000259" key="1">
    <source>
        <dbReference type="Pfam" id="PF14529"/>
    </source>
</evidence>
<keyword evidence="2" id="KW-1185">Reference proteome</keyword>
<name>A0ABM4BUB4_HYDVU</name>
<dbReference type="SUPFAM" id="SSF56219">
    <property type="entry name" value="DNase I-like"/>
    <property type="match status" value="1"/>
</dbReference>
<dbReference type="InterPro" id="IPR005135">
    <property type="entry name" value="Endo/exonuclease/phosphatase"/>
</dbReference>
<gene>
    <name evidence="3" type="primary">LOC136080094</name>
</gene>
<dbReference type="PANTHER" id="PTHR33776">
    <property type="entry name" value="ENDO/EXONUCLEASE/PHOSPHATASE DOMAIN-CONTAINING PROTEIN"/>
    <property type="match status" value="1"/>
</dbReference>
<dbReference type="InterPro" id="IPR036691">
    <property type="entry name" value="Endo/exonu/phosph_ase_sf"/>
</dbReference>
<sequence length="625" mass="72999">MNNENKNKTKDFETLRCNVFETANNILLNDFYDSDAQIFHRNNFDSKYFEIETFKAELETLKNNFTAIHINIRSINKIFDKLKHFLIDCNYSFSMICITETWCSDELFQTNTNFQIPNYKLLSFERKTIKRGDQRGGIATYIRDNQVFKVRPDLSISDTDSEVFTIEITGNKSKNVIISTCYRPPKGDITKFSNFLNEIFLKINDKGKNIFFIGDLNINSLNYKENAVTKLFFDNLFQLCILPIINKPTRITPTSVSAIDNILTNTFLETSLKTGIIKTDLSDHFPIYFSLSQDLRTYNNPKTKVYKRKINQFSIKNFKDSLSVVNWDEVYQECNLGHTNSAYNLFVNIFLDHYNKHFPVEEKEIKLKYLNCPWITKGIRKSSKTEQKLYIKYLKYRNETNLTTYKEYKNLFEKIRKNSKKVYYSKQLQKSKSDIKKTWNILKEIIGKNYTKSNNLPDKIIVNETEYIDKTSIAKNFNSFFANIGPNMASKIQCPDISFETYITNQHFCLNIFSELNHEELEIAKNSLKTNKAPGIDDICSYIVVNVFPEIKQPIYEVFKSSIITGSVPNKLKIAKVIPVLKTGDAFTLNNYRPISVLPVFSKLLGRVIYNKLYKYLTNNKILNE</sequence>
<reference evidence="3" key="1">
    <citation type="submission" date="2025-08" db="UniProtKB">
        <authorList>
            <consortium name="RefSeq"/>
        </authorList>
    </citation>
    <scope>IDENTIFICATION</scope>
</reference>
<feature type="domain" description="Endonuclease/exonuclease/phosphatase" evidence="1">
    <location>
        <begin position="177"/>
        <end position="288"/>
    </location>
</feature>
<evidence type="ECO:0000313" key="3">
    <source>
        <dbReference type="RefSeq" id="XP_065652774.1"/>
    </source>
</evidence>
<dbReference type="GeneID" id="136080094"/>
<dbReference type="RefSeq" id="XP_065652774.1">
    <property type="nucleotide sequence ID" value="XM_065796702.1"/>
</dbReference>
<accession>A0ABM4BUB4</accession>
<dbReference type="Pfam" id="PF14529">
    <property type="entry name" value="Exo_endo_phos_2"/>
    <property type="match status" value="1"/>
</dbReference>
<proteinExistence type="predicted"/>
<evidence type="ECO:0000313" key="2">
    <source>
        <dbReference type="Proteomes" id="UP001652625"/>
    </source>
</evidence>